<dbReference type="EMBL" id="AP024412">
    <property type="protein sequence ID" value="BCR36040.1"/>
    <property type="molecule type" value="Genomic_DNA"/>
</dbReference>
<dbReference type="RefSeq" id="WP_176240092.1">
    <property type="nucleotide sequence ID" value="NZ_AP024412.1"/>
</dbReference>
<dbReference type="Pfam" id="PF20990">
    <property type="entry name" value="DUF2207_C"/>
    <property type="match status" value="1"/>
</dbReference>
<evidence type="ECO:0000313" key="5">
    <source>
        <dbReference type="EMBL" id="BCR36040.1"/>
    </source>
</evidence>
<evidence type="ECO:0008006" key="7">
    <source>
        <dbReference type="Google" id="ProtNLM"/>
    </source>
</evidence>
<feature type="transmembrane region" description="Helical" evidence="2">
    <location>
        <begin position="463"/>
        <end position="484"/>
    </location>
</feature>
<feature type="region of interest" description="Disordered" evidence="1">
    <location>
        <begin position="633"/>
        <end position="658"/>
    </location>
</feature>
<organism evidence="5 6">
    <name type="scientific">Mariniplasma anaerobium</name>
    <dbReference type="NCBI Taxonomy" id="2735436"/>
    <lineage>
        <taxon>Bacteria</taxon>
        <taxon>Bacillati</taxon>
        <taxon>Mycoplasmatota</taxon>
        <taxon>Mollicutes</taxon>
        <taxon>Acholeplasmatales</taxon>
        <taxon>Acholeplasmataceae</taxon>
        <taxon>Mariniplasma</taxon>
    </lineage>
</organism>
<evidence type="ECO:0000259" key="3">
    <source>
        <dbReference type="Pfam" id="PF09972"/>
    </source>
</evidence>
<feature type="transmembrane region" description="Helical" evidence="2">
    <location>
        <begin position="490"/>
        <end position="507"/>
    </location>
</feature>
<reference evidence="5" key="1">
    <citation type="submission" date="2021-01" db="EMBL/GenBank/DDBJ databases">
        <title>Draft genome sequence of Acholeplasmataceae bacterium strain Mahy22.</title>
        <authorList>
            <person name="Watanabe M."/>
            <person name="Kojima H."/>
            <person name="Fukui M."/>
        </authorList>
    </citation>
    <scope>NUCLEOTIDE SEQUENCE</scope>
    <source>
        <strain evidence="5">Mahy22</strain>
    </source>
</reference>
<feature type="domain" description="Predicted membrane protein YciQ-like C-terminal" evidence="4">
    <location>
        <begin position="324"/>
        <end position="568"/>
    </location>
</feature>
<accession>A0A7U9XWD4</accession>
<evidence type="ECO:0000259" key="4">
    <source>
        <dbReference type="Pfam" id="PF20990"/>
    </source>
</evidence>
<feature type="transmembrane region" description="Helical" evidence="2">
    <location>
        <begin position="7"/>
        <end position="29"/>
    </location>
</feature>
<sequence length="658" mass="77047">MKKIFKLLILPLLITAAFYLIILAVMSIGNNKISINVYHADVIFSEQGDMVVTETFDMTYKQALRVRFRDIDYVKFYDDYPFEYAFNNTASFETDQSYMRVYKNGIDVSNRVDFGYSWLGDRDELGQRITCEPQRSGCVSMFADLKNIGGLEGDITFEYHYVISGVATRYDDISEINWNLFDYMESGIKEGSVRITLPEKDLSLDNFYIFTHGIKDANAEYLSDHEALITFNDSDKKDFLEFRLLVPNRLFSDMRDQNIDDVNQVNKNIILTYENDLIDTQAKGEIQQIISWIVACLTGIILYLATFYFYRKFFKPYTTDFNEPYLRDVPYDITPAEMSYIYFNRQTSDEDVTATLLDLIRKKYIKIEYDPTEISNYNPNFKLILLKRPSSNELKPHEIHLIKWFFDTIGKENEVNIRTIENYPINSYSNSIRFKHDADIFKEKVKSAFKVNPFMYLIRERKIAKSVLLLSVIAFFYIIINAGIYGFNSFYQLLLLLCFSIFYFYDLKTYMKRKREYQEQYVRWEAFRRFLVDFGTFDDDPITNVIIWEKYLVYATSFKIADLVMEQLRVSIETNGLNENGQTFIFMGNDRKTHYNPMRSFDRSFRHMKSQAANQIRIHNREMSMINAKARSRSSSGFRGGFGGGSSFGGGGGGGRSR</sequence>
<protein>
    <recommendedName>
        <fullName evidence="7">DUF2207 domain-containing protein</fullName>
    </recommendedName>
</protein>
<dbReference type="Pfam" id="PF09972">
    <property type="entry name" value="DUF2207"/>
    <property type="match status" value="1"/>
</dbReference>
<dbReference type="AlphaFoldDB" id="A0A7U9XWD4"/>
<evidence type="ECO:0000256" key="1">
    <source>
        <dbReference type="SAM" id="MobiDB-lite"/>
    </source>
</evidence>
<feature type="compositionally biased region" description="Gly residues" evidence="1">
    <location>
        <begin position="638"/>
        <end position="658"/>
    </location>
</feature>
<keyword evidence="6" id="KW-1185">Reference proteome</keyword>
<feature type="domain" description="DUF2207" evidence="3">
    <location>
        <begin position="34"/>
        <end position="245"/>
    </location>
</feature>
<evidence type="ECO:0000256" key="2">
    <source>
        <dbReference type="SAM" id="Phobius"/>
    </source>
</evidence>
<evidence type="ECO:0000313" key="6">
    <source>
        <dbReference type="Proteomes" id="UP000620133"/>
    </source>
</evidence>
<dbReference type="KEGG" id="manr:MPAN_009330"/>
<dbReference type="InterPro" id="IPR048389">
    <property type="entry name" value="YciQ-like_C"/>
</dbReference>
<name>A0A7U9XWD4_9MOLU</name>
<dbReference type="Proteomes" id="UP000620133">
    <property type="component" value="Chromosome"/>
</dbReference>
<gene>
    <name evidence="5" type="ORF">MPAN_009330</name>
</gene>
<proteinExistence type="predicted"/>
<keyword evidence="2" id="KW-0812">Transmembrane</keyword>
<keyword evidence="2" id="KW-0472">Membrane</keyword>
<dbReference type="InterPro" id="IPR018702">
    <property type="entry name" value="DUF2207"/>
</dbReference>
<keyword evidence="2" id="KW-1133">Transmembrane helix</keyword>
<feature type="transmembrane region" description="Helical" evidence="2">
    <location>
        <begin position="289"/>
        <end position="310"/>
    </location>
</feature>